<name>A0A109BPZ7_HYPSL</name>
<feature type="region of interest" description="Disordered" evidence="8">
    <location>
        <begin position="1"/>
        <end position="58"/>
    </location>
</feature>
<reference evidence="10 11" key="1">
    <citation type="submission" date="2015-10" db="EMBL/GenBank/DDBJ databases">
        <title>Transcriptomic analysis of a linuron degrading triple-species bacterial consortium.</title>
        <authorList>
            <person name="Albers P."/>
        </authorList>
    </citation>
    <scope>NUCLEOTIDE SEQUENCE [LARGE SCALE GENOMIC DNA]</scope>
    <source>
        <strain evidence="10 11">WDL6</strain>
    </source>
</reference>
<sequence>MTIESDSRRPRAFTTDDPALRITPEQASASQGETSSRSARARGQRASSQSTPPPRPTAVNISRGFRWGAILLSAIGGLIALATVTWFTSYVEVALARQDWIGWLALALLTTAGIAVVVIILREIIGMLRLSRLSAMRQEVTHALHDKNIDAERRAIRHLKRILSARPDMQWPLARFAEHERAVMPAGDLLSLADRDLMMPIDQEARRTVLAAAKRIGMVTAISPMPWIAMLYVLIENLRMLRAIAGLYGGRPGTLGALRLGRMVIGHIIATGGVALTDDLLGQFLGQDLLRRLSRRLGEGAFNGALTARVGAAAVEVCRPLPFISAPPVRARDMLAEAFRRNTTAAPSADDAASKS</sequence>
<evidence type="ECO:0000256" key="9">
    <source>
        <dbReference type="SAM" id="Phobius"/>
    </source>
</evidence>
<evidence type="ECO:0000256" key="8">
    <source>
        <dbReference type="SAM" id="MobiDB-lite"/>
    </source>
</evidence>
<evidence type="ECO:0000256" key="7">
    <source>
        <dbReference type="ARBA" id="ARBA00023136"/>
    </source>
</evidence>
<dbReference type="NCBIfam" id="TIGR01620">
    <property type="entry name" value="hyp_HI0043"/>
    <property type="match status" value="1"/>
</dbReference>
<dbReference type="PATRIC" id="fig|121290.4.peg.2999"/>
<keyword evidence="7 9" id="KW-0472">Membrane</keyword>
<feature type="transmembrane region" description="Helical" evidence="9">
    <location>
        <begin position="65"/>
        <end position="88"/>
    </location>
</feature>
<keyword evidence="4" id="KW-0997">Cell inner membrane</keyword>
<organism evidence="10 11">
    <name type="scientific">Hyphomicrobium sulfonivorans</name>
    <dbReference type="NCBI Taxonomy" id="121290"/>
    <lineage>
        <taxon>Bacteria</taxon>
        <taxon>Pseudomonadati</taxon>
        <taxon>Pseudomonadota</taxon>
        <taxon>Alphaproteobacteria</taxon>
        <taxon>Hyphomicrobiales</taxon>
        <taxon>Hyphomicrobiaceae</taxon>
        <taxon>Hyphomicrobium</taxon>
    </lineage>
</organism>
<dbReference type="AlphaFoldDB" id="A0A109BPZ7"/>
<dbReference type="Pfam" id="PF05128">
    <property type="entry name" value="DUF697"/>
    <property type="match status" value="1"/>
</dbReference>
<dbReference type="GO" id="GO:0005886">
    <property type="term" value="C:plasma membrane"/>
    <property type="evidence" value="ECO:0007669"/>
    <property type="project" value="UniProtKB-SubCell"/>
</dbReference>
<dbReference type="PANTHER" id="PTHR39342">
    <property type="entry name" value="UPF0283 MEMBRANE PROTEIN YCJF"/>
    <property type="match status" value="1"/>
</dbReference>
<comment type="subcellular location">
    <subcellularLocation>
        <location evidence="1">Cell inner membrane</location>
        <topology evidence="1">Multi-pass membrane protein</topology>
    </subcellularLocation>
</comment>
<feature type="transmembrane region" description="Helical" evidence="9">
    <location>
        <begin position="216"/>
        <end position="235"/>
    </location>
</feature>
<feature type="transmembrane region" description="Helical" evidence="9">
    <location>
        <begin position="100"/>
        <end position="121"/>
    </location>
</feature>
<comment type="similarity">
    <text evidence="2">Belongs to the UPF0283 family.</text>
</comment>
<evidence type="ECO:0000256" key="5">
    <source>
        <dbReference type="ARBA" id="ARBA00022692"/>
    </source>
</evidence>
<feature type="compositionally biased region" description="Polar residues" evidence="8">
    <location>
        <begin position="25"/>
        <end position="34"/>
    </location>
</feature>
<dbReference type="InterPro" id="IPR021147">
    <property type="entry name" value="DUF697"/>
</dbReference>
<accession>A0A109BPZ7</accession>
<keyword evidence="6 9" id="KW-1133">Transmembrane helix</keyword>
<dbReference type="PANTHER" id="PTHR39342:SF1">
    <property type="entry name" value="UPF0283 MEMBRANE PROTEIN YCJF"/>
    <property type="match status" value="1"/>
</dbReference>
<evidence type="ECO:0000313" key="11">
    <source>
        <dbReference type="Proteomes" id="UP000059074"/>
    </source>
</evidence>
<dbReference type="STRING" id="121290.APY04_0345"/>
<dbReference type="InterPro" id="IPR006507">
    <property type="entry name" value="UPF0283"/>
</dbReference>
<keyword evidence="11" id="KW-1185">Reference proteome</keyword>
<evidence type="ECO:0000256" key="3">
    <source>
        <dbReference type="ARBA" id="ARBA00022475"/>
    </source>
</evidence>
<dbReference type="RefSeq" id="WP_068459133.1">
    <property type="nucleotide sequence ID" value="NZ_LMTR01000015.1"/>
</dbReference>
<gene>
    <name evidence="10" type="ORF">APY04_0345</name>
</gene>
<proteinExistence type="inferred from homology"/>
<dbReference type="EMBL" id="LMTR01000015">
    <property type="protein sequence ID" value="KWT72062.1"/>
    <property type="molecule type" value="Genomic_DNA"/>
</dbReference>
<evidence type="ECO:0008006" key="12">
    <source>
        <dbReference type="Google" id="ProtNLM"/>
    </source>
</evidence>
<comment type="caution">
    <text evidence="10">The sequence shown here is derived from an EMBL/GenBank/DDBJ whole genome shotgun (WGS) entry which is preliminary data.</text>
</comment>
<dbReference type="Proteomes" id="UP000059074">
    <property type="component" value="Unassembled WGS sequence"/>
</dbReference>
<evidence type="ECO:0000256" key="4">
    <source>
        <dbReference type="ARBA" id="ARBA00022519"/>
    </source>
</evidence>
<evidence type="ECO:0000313" key="10">
    <source>
        <dbReference type="EMBL" id="KWT72062.1"/>
    </source>
</evidence>
<evidence type="ECO:0000256" key="2">
    <source>
        <dbReference type="ARBA" id="ARBA00008255"/>
    </source>
</evidence>
<evidence type="ECO:0000256" key="1">
    <source>
        <dbReference type="ARBA" id="ARBA00004429"/>
    </source>
</evidence>
<keyword evidence="3" id="KW-1003">Cell membrane</keyword>
<evidence type="ECO:0000256" key="6">
    <source>
        <dbReference type="ARBA" id="ARBA00022989"/>
    </source>
</evidence>
<keyword evidence="5 9" id="KW-0812">Transmembrane</keyword>
<dbReference type="OrthoDB" id="9816060at2"/>
<protein>
    <recommendedName>
        <fullName evidence="12">GTP-binding protein</fullName>
    </recommendedName>
</protein>